<dbReference type="Proteomes" id="UP001383192">
    <property type="component" value="Unassembled WGS sequence"/>
</dbReference>
<sequence length="277" mass="29818">MAFPSCRHHILVILSLIFSTSSLSPRIAITVPHSVTAFTRTQIGWDLTSSEPLPSPPPTIGIWISSIGHCTNDTVKDLGVVSNQIDMTGSEGMANLSGYESMVVSEFNPNNKTALLCAYLHEKNRDDEDSVHTLKLLNQSAAFKVTFPAWGTTTVTRTETSTSLPPTSSSSPDSIQASNLSTGEIVGIAIGSAGFVALSAALLLIYRCIRYQRRLKSFHNERMTMMQIPRAAVRVTSPTARDSVGAQTIFSHTEVGTDYGKEPGENDDGALMRGKGA</sequence>
<feature type="region of interest" description="Disordered" evidence="1">
    <location>
        <begin position="255"/>
        <end position="277"/>
    </location>
</feature>
<feature type="compositionally biased region" description="Low complexity" evidence="1">
    <location>
        <begin position="157"/>
        <end position="174"/>
    </location>
</feature>
<evidence type="ECO:0000313" key="4">
    <source>
        <dbReference type="EMBL" id="KAK7019177.1"/>
    </source>
</evidence>
<feature type="chain" id="PRO_5043799320" evidence="3">
    <location>
        <begin position="23"/>
        <end position="277"/>
    </location>
</feature>
<protein>
    <submittedName>
        <fullName evidence="4">Uncharacterized protein</fullName>
    </submittedName>
</protein>
<feature type="signal peptide" evidence="3">
    <location>
        <begin position="1"/>
        <end position="22"/>
    </location>
</feature>
<evidence type="ECO:0000256" key="1">
    <source>
        <dbReference type="SAM" id="MobiDB-lite"/>
    </source>
</evidence>
<keyword evidence="2" id="KW-1133">Transmembrane helix</keyword>
<keyword evidence="3" id="KW-0732">Signal</keyword>
<evidence type="ECO:0000256" key="3">
    <source>
        <dbReference type="SAM" id="SignalP"/>
    </source>
</evidence>
<organism evidence="4 5">
    <name type="scientific">Paramarasmius palmivorus</name>
    <dbReference type="NCBI Taxonomy" id="297713"/>
    <lineage>
        <taxon>Eukaryota</taxon>
        <taxon>Fungi</taxon>
        <taxon>Dikarya</taxon>
        <taxon>Basidiomycota</taxon>
        <taxon>Agaricomycotina</taxon>
        <taxon>Agaricomycetes</taxon>
        <taxon>Agaricomycetidae</taxon>
        <taxon>Agaricales</taxon>
        <taxon>Marasmiineae</taxon>
        <taxon>Marasmiaceae</taxon>
        <taxon>Paramarasmius</taxon>
    </lineage>
</organism>
<dbReference type="EMBL" id="JAYKXP010000215">
    <property type="protein sequence ID" value="KAK7019177.1"/>
    <property type="molecule type" value="Genomic_DNA"/>
</dbReference>
<keyword evidence="5" id="KW-1185">Reference proteome</keyword>
<keyword evidence="2" id="KW-0812">Transmembrane</keyword>
<gene>
    <name evidence="4" type="ORF">VNI00_018171</name>
</gene>
<dbReference type="AlphaFoldDB" id="A0AAW0B107"/>
<name>A0AAW0B107_9AGAR</name>
<feature type="region of interest" description="Disordered" evidence="1">
    <location>
        <begin position="157"/>
        <end position="176"/>
    </location>
</feature>
<comment type="caution">
    <text evidence="4">The sequence shown here is derived from an EMBL/GenBank/DDBJ whole genome shotgun (WGS) entry which is preliminary data.</text>
</comment>
<evidence type="ECO:0000313" key="5">
    <source>
        <dbReference type="Proteomes" id="UP001383192"/>
    </source>
</evidence>
<accession>A0AAW0B107</accession>
<feature type="transmembrane region" description="Helical" evidence="2">
    <location>
        <begin position="185"/>
        <end position="206"/>
    </location>
</feature>
<reference evidence="4 5" key="1">
    <citation type="submission" date="2024-01" db="EMBL/GenBank/DDBJ databases">
        <title>A draft genome for a cacao thread blight-causing isolate of Paramarasmius palmivorus.</title>
        <authorList>
            <person name="Baruah I.K."/>
            <person name="Bukari Y."/>
            <person name="Amoako-Attah I."/>
            <person name="Meinhardt L.W."/>
            <person name="Bailey B.A."/>
            <person name="Cohen S.P."/>
        </authorList>
    </citation>
    <scope>NUCLEOTIDE SEQUENCE [LARGE SCALE GENOMIC DNA]</scope>
    <source>
        <strain evidence="4 5">GH-12</strain>
    </source>
</reference>
<evidence type="ECO:0000256" key="2">
    <source>
        <dbReference type="SAM" id="Phobius"/>
    </source>
</evidence>
<keyword evidence="2" id="KW-0472">Membrane</keyword>
<proteinExistence type="predicted"/>